<evidence type="ECO:0000313" key="1">
    <source>
        <dbReference type="EMBL" id="KRM94619.1"/>
    </source>
</evidence>
<dbReference type="SUPFAM" id="SSF53448">
    <property type="entry name" value="Nucleotide-diphospho-sugar transferases"/>
    <property type="match status" value="1"/>
</dbReference>
<sequence length="310" mass="36783">MNASHKKIMSTLKSYVRAGKLPLMLVLFPFSLGKDRIGLELFRERINLSIQRTLTRRYYGKKISYDYNSRQYKNVPDNQVIWFMWLQGIKQAPKLCQANFNYLKRNFSSQVKLITAKNLFDYVSLPNFIIDKWQKGFISNTHFSDIIRIQLLCTYGGTWIDSTVIAKKEFVLNLPEFSIPQTYGPGKNGHSIPVSNWFIHAKKGNPFLMRVRELLFYYWQGNNHALDYFIFHHFLVIASREMSGYLNRVAPLDNTLPHFLMLKMRQTEISIQELKCYLEKFQLMKFTNKLENDTERKNYQKLVKLLEEMR</sequence>
<dbReference type="PATRIC" id="fig|1423796.3.peg.191"/>
<keyword evidence="2" id="KW-1185">Reference proteome</keyword>
<organism evidence="1 2">
    <name type="scientific">Loigolactobacillus rennini DSM 20253</name>
    <dbReference type="NCBI Taxonomy" id="1423796"/>
    <lineage>
        <taxon>Bacteria</taxon>
        <taxon>Bacillati</taxon>
        <taxon>Bacillota</taxon>
        <taxon>Bacilli</taxon>
        <taxon>Lactobacillales</taxon>
        <taxon>Lactobacillaceae</taxon>
        <taxon>Loigolactobacillus</taxon>
    </lineage>
</organism>
<dbReference type="RefSeq" id="WP_083485687.1">
    <property type="nucleotide sequence ID" value="NZ_AYYI01000087.1"/>
</dbReference>
<proteinExistence type="predicted"/>
<evidence type="ECO:0000313" key="2">
    <source>
        <dbReference type="Proteomes" id="UP000051638"/>
    </source>
</evidence>
<dbReference type="STRING" id="1423796.FC24_GL000182"/>
<name>A0A0R2D2B6_9LACO</name>
<dbReference type="InterPro" id="IPR029044">
    <property type="entry name" value="Nucleotide-diphossugar_trans"/>
</dbReference>
<dbReference type="OrthoDB" id="9802881at2"/>
<dbReference type="Pfam" id="PF05704">
    <property type="entry name" value="Caps_synth"/>
    <property type="match status" value="1"/>
</dbReference>
<keyword evidence="1" id="KW-0808">Transferase</keyword>
<dbReference type="InterPro" id="IPR008441">
    <property type="entry name" value="AfumC-like_glycosyl_Trfase"/>
</dbReference>
<comment type="caution">
    <text evidence="1">The sequence shown here is derived from an EMBL/GenBank/DDBJ whole genome shotgun (WGS) entry which is preliminary data.</text>
</comment>
<dbReference type="Proteomes" id="UP000051638">
    <property type="component" value="Unassembled WGS sequence"/>
</dbReference>
<reference evidence="1 2" key="1">
    <citation type="journal article" date="2015" name="Genome Announc.">
        <title>Expanding the biotechnology potential of lactobacilli through comparative genomics of 213 strains and associated genera.</title>
        <authorList>
            <person name="Sun Z."/>
            <person name="Harris H.M."/>
            <person name="McCann A."/>
            <person name="Guo C."/>
            <person name="Argimon S."/>
            <person name="Zhang W."/>
            <person name="Yang X."/>
            <person name="Jeffery I.B."/>
            <person name="Cooney J.C."/>
            <person name="Kagawa T.F."/>
            <person name="Liu W."/>
            <person name="Song Y."/>
            <person name="Salvetti E."/>
            <person name="Wrobel A."/>
            <person name="Rasinkangas P."/>
            <person name="Parkhill J."/>
            <person name="Rea M.C."/>
            <person name="O'Sullivan O."/>
            <person name="Ritari J."/>
            <person name="Douillard F.P."/>
            <person name="Paul Ross R."/>
            <person name="Yang R."/>
            <person name="Briner A.E."/>
            <person name="Felis G.E."/>
            <person name="de Vos W.M."/>
            <person name="Barrangou R."/>
            <person name="Klaenhammer T.R."/>
            <person name="Caufield P.W."/>
            <person name="Cui Y."/>
            <person name="Zhang H."/>
            <person name="O'Toole P.W."/>
        </authorList>
    </citation>
    <scope>NUCLEOTIDE SEQUENCE [LARGE SCALE GENOMIC DNA]</scope>
    <source>
        <strain evidence="1 2">DSM 20253</strain>
    </source>
</reference>
<gene>
    <name evidence="1" type="ORF">FC24_GL000182</name>
</gene>
<protein>
    <submittedName>
        <fullName evidence="1">Glycosyl transferase</fullName>
    </submittedName>
</protein>
<accession>A0A0R2D2B6</accession>
<dbReference type="AlphaFoldDB" id="A0A0R2D2B6"/>
<dbReference type="Gene3D" id="3.90.550.20">
    <property type="match status" value="1"/>
</dbReference>
<dbReference type="EMBL" id="AYYI01000087">
    <property type="protein sequence ID" value="KRM94619.1"/>
    <property type="molecule type" value="Genomic_DNA"/>
</dbReference>
<dbReference type="GO" id="GO:0016757">
    <property type="term" value="F:glycosyltransferase activity"/>
    <property type="evidence" value="ECO:0007669"/>
    <property type="project" value="InterPro"/>
</dbReference>